<dbReference type="OrthoDB" id="4148828at2759"/>
<evidence type="ECO:0000256" key="1">
    <source>
        <dbReference type="SAM" id="MobiDB-lite"/>
    </source>
</evidence>
<gene>
    <name evidence="2" type="ORF">POLS_LOCUS2617</name>
</gene>
<name>A0A9W4HJ20_PENOL</name>
<proteinExistence type="predicted"/>
<comment type="caution">
    <text evidence="2">The sequence shown here is derived from an EMBL/GenBank/DDBJ whole genome shotgun (WGS) entry which is preliminary data.</text>
</comment>
<dbReference type="AlphaFoldDB" id="A0A9W4HJ20"/>
<protein>
    <submittedName>
        <fullName evidence="2">Uncharacterized protein</fullName>
    </submittedName>
</protein>
<organism evidence="2 3">
    <name type="scientific">Penicillium olsonii</name>
    <dbReference type="NCBI Taxonomy" id="99116"/>
    <lineage>
        <taxon>Eukaryota</taxon>
        <taxon>Fungi</taxon>
        <taxon>Dikarya</taxon>
        <taxon>Ascomycota</taxon>
        <taxon>Pezizomycotina</taxon>
        <taxon>Eurotiomycetes</taxon>
        <taxon>Eurotiomycetidae</taxon>
        <taxon>Eurotiales</taxon>
        <taxon>Aspergillaceae</taxon>
        <taxon>Penicillium</taxon>
    </lineage>
</organism>
<feature type="compositionally biased region" description="Low complexity" evidence="1">
    <location>
        <begin position="83"/>
        <end position="108"/>
    </location>
</feature>
<feature type="compositionally biased region" description="Polar residues" evidence="1">
    <location>
        <begin position="31"/>
        <end position="42"/>
    </location>
</feature>
<evidence type="ECO:0000313" key="3">
    <source>
        <dbReference type="Proteomes" id="UP001153618"/>
    </source>
</evidence>
<feature type="compositionally biased region" description="Basic and acidic residues" evidence="1">
    <location>
        <begin position="193"/>
        <end position="209"/>
    </location>
</feature>
<dbReference type="Proteomes" id="UP001153618">
    <property type="component" value="Unassembled WGS sequence"/>
</dbReference>
<dbReference type="EMBL" id="CAJVOS010000015">
    <property type="protein sequence ID" value="CAG8027740.1"/>
    <property type="molecule type" value="Genomic_DNA"/>
</dbReference>
<accession>A0A9W4HJ20</accession>
<reference evidence="2" key="1">
    <citation type="submission" date="2021-07" db="EMBL/GenBank/DDBJ databases">
        <authorList>
            <person name="Branca A.L. A."/>
        </authorList>
    </citation>
    <scope>NUCLEOTIDE SEQUENCE</scope>
</reference>
<keyword evidence="3" id="KW-1185">Reference proteome</keyword>
<feature type="region of interest" description="Disordered" evidence="1">
    <location>
        <begin position="1"/>
        <end position="278"/>
    </location>
</feature>
<evidence type="ECO:0000313" key="2">
    <source>
        <dbReference type="EMBL" id="CAG8027740.1"/>
    </source>
</evidence>
<sequence length="278" mass="31047">MAGIVNGPLSIFRKTDSPKPLHARWGDVSISVPTDGSWNQYDNPHRPVKERSAYGPGYVPDTSPQDRTPRPLKEEADDDDTRSVCSTSSTASRRSSLSLSGLKPSRLSVRLASRPKASGSESRTDRDARYSNQSRTDFAYRPIHQDYTSEVTETPKHGSNRFKYIPTSGRYLQDSGALPPRSQSVSSHHSAHSYRDSYAESIDENRFDRGYGPSSRFSTYEDDRGLHPSFAEGSDGSRRNYGLPPRRRTSPFVPADRNRASLKPATMAMVPDPDELYE</sequence>
<feature type="compositionally biased region" description="Basic and acidic residues" evidence="1">
    <location>
        <begin position="43"/>
        <end position="52"/>
    </location>
</feature>